<dbReference type="CDD" id="cd10449">
    <property type="entry name" value="GIY-YIG_SLX1_like"/>
    <property type="match status" value="1"/>
</dbReference>
<comment type="caution">
    <text evidence="3">The sequence shown here is derived from an EMBL/GenBank/DDBJ whole genome shotgun (WGS) entry which is preliminary data.</text>
</comment>
<dbReference type="InterPro" id="IPR000305">
    <property type="entry name" value="GIY-YIG_endonuc"/>
</dbReference>
<dbReference type="STRING" id="1798381.A2721_03100"/>
<dbReference type="Proteomes" id="UP000177871">
    <property type="component" value="Unassembled WGS sequence"/>
</dbReference>
<evidence type="ECO:0000313" key="4">
    <source>
        <dbReference type="Proteomes" id="UP000177871"/>
    </source>
</evidence>
<feature type="domain" description="GIY-YIG" evidence="2">
    <location>
        <begin position="15"/>
        <end position="93"/>
    </location>
</feature>
<dbReference type="SUPFAM" id="SSF82771">
    <property type="entry name" value="GIY-YIG endonuclease"/>
    <property type="match status" value="1"/>
</dbReference>
<dbReference type="Pfam" id="PF01541">
    <property type="entry name" value="GIY-YIG"/>
    <property type="match status" value="1"/>
</dbReference>
<evidence type="ECO:0000256" key="1">
    <source>
        <dbReference type="ARBA" id="ARBA00007435"/>
    </source>
</evidence>
<protein>
    <recommendedName>
        <fullName evidence="2">GIY-YIG domain-containing protein</fullName>
    </recommendedName>
</protein>
<comment type="similarity">
    <text evidence="1">Belongs to the UPF0213 family.</text>
</comment>
<name>A0A1F5ZYV9_9BACT</name>
<dbReference type="PANTHER" id="PTHR34477">
    <property type="entry name" value="UPF0213 PROTEIN YHBQ"/>
    <property type="match status" value="1"/>
</dbReference>
<evidence type="ECO:0000259" key="2">
    <source>
        <dbReference type="PROSITE" id="PS50164"/>
    </source>
</evidence>
<sequence>MPREALAKWGWYTQHVHYVYILRLSDGSYYIGFSTDLKQRIESHAWGEAESTKNFLPVKLVFYAAFSTQQLATKFEKYLKSSSGFAFRNKRLV</sequence>
<dbReference type="InterPro" id="IPR035901">
    <property type="entry name" value="GIY-YIG_endonuc_sf"/>
</dbReference>
<gene>
    <name evidence="3" type="ORF">A2721_03100</name>
</gene>
<dbReference type="PANTHER" id="PTHR34477:SF1">
    <property type="entry name" value="UPF0213 PROTEIN YHBQ"/>
    <property type="match status" value="1"/>
</dbReference>
<evidence type="ECO:0000313" key="3">
    <source>
        <dbReference type="EMBL" id="OGG17666.1"/>
    </source>
</evidence>
<dbReference type="PROSITE" id="PS50164">
    <property type="entry name" value="GIY_YIG"/>
    <property type="match status" value="1"/>
</dbReference>
<accession>A0A1F5ZYV9</accession>
<dbReference type="AlphaFoldDB" id="A0A1F5ZYV9"/>
<organism evidence="3 4">
    <name type="scientific">Candidatus Gottesmanbacteria bacterium RIFCSPHIGHO2_01_FULL_47_48</name>
    <dbReference type="NCBI Taxonomy" id="1798381"/>
    <lineage>
        <taxon>Bacteria</taxon>
        <taxon>Candidatus Gottesmaniibacteriota</taxon>
    </lineage>
</organism>
<dbReference type="Gene3D" id="3.40.1440.10">
    <property type="entry name" value="GIY-YIG endonuclease"/>
    <property type="match status" value="1"/>
</dbReference>
<dbReference type="EMBL" id="MFJK01000018">
    <property type="protein sequence ID" value="OGG17666.1"/>
    <property type="molecule type" value="Genomic_DNA"/>
</dbReference>
<proteinExistence type="inferred from homology"/>
<dbReference type="InterPro" id="IPR050190">
    <property type="entry name" value="UPF0213_domain"/>
</dbReference>
<reference evidence="3 4" key="1">
    <citation type="journal article" date="2016" name="Nat. Commun.">
        <title>Thousands of microbial genomes shed light on interconnected biogeochemical processes in an aquifer system.</title>
        <authorList>
            <person name="Anantharaman K."/>
            <person name="Brown C.T."/>
            <person name="Hug L.A."/>
            <person name="Sharon I."/>
            <person name="Castelle C.J."/>
            <person name="Probst A.J."/>
            <person name="Thomas B.C."/>
            <person name="Singh A."/>
            <person name="Wilkins M.J."/>
            <person name="Karaoz U."/>
            <person name="Brodie E.L."/>
            <person name="Williams K.H."/>
            <person name="Hubbard S.S."/>
            <person name="Banfield J.F."/>
        </authorList>
    </citation>
    <scope>NUCLEOTIDE SEQUENCE [LARGE SCALE GENOMIC DNA]</scope>
</reference>